<organism evidence="2 3">
    <name type="scientific">Paramecium octaurelia</name>
    <dbReference type="NCBI Taxonomy" id="43137"/>
    <lineage>
        <taxon>Eukaryota</taxon>
        <taxon>Sar</taxon>
        <taxon>Alveolata</taxon>
        <taxon>Ciliophora</taxon>
        <taxon>Intramacronucleata</taxon>
        <taxon>Oligohymenophorea</taxon>
        <taxon>Peniculida</taxon>
        <taxon>Parameciidae</taxon>
        <taxon>Paramecium</taxon>
    </lineage>
</organism>
<proteinExistence type="predicted"/>
<evidence type="ECO:0000256" key="1">
    <source>
        <dbReference type="SAM" id="Phobius"/>
    </source>
</evidence>
<keyword evidence="1" id="KW-0472">Membrane</keyword>
<protein>
    <recommendedName>
        <fullName evidence="4">Transmembrane protein</fullName>
    </recommendedName>
</protein>
<evidence type="ECO:0000313" key="3">
    <source>
        <dbReference type="Proteomes" id="UP000683925"/>
    </source>
</evidence>
<dbReference type="AlphaFoldDB" id="A0A8S1YHL9"/>
<dbReference type="EMBL" id="CAJJDP010000173">
    <property type="protein sequence ID" value="CAD8214126.1"/>
    <property type="molecule type" value="Genomic_DNA"/>
</dbReference>
<reference evidence="2" key="1">
    <citation type="submission" date="2021-01" db="EMBL/GenBank/DDBJ databases">
        <authorList>
            <consortium name="Genoscope - CEA"/>
            <person name="William W."/>
        </authorList>
    </citation>
    <scope>NUCLEOTIDE SEQUENCE</scope>
</reference>
<dbReference type="Proteomes" id="UP000683925">
    <property type="component" value="Unassembled WGS sequence"/>
</dbReference>
<evidence type="ECO:0000313" key="2">
    <source>
        <dbReference type="EMBL" id="CAD8214126.1"/>
    </source>
</evidence>
<evidence type="ECO:0008006" key="4">
    <source>
        <dbReference type="Google" id="ProtNLM"/>
    </source>
</evidence>
<accession>A0A8S1YHL9</accession>
<name>A0A8S1YHL9_PAROT</name>
<keyword evidence="1" id="KW-0812">Transmembrane</keyword>
<comment type="caution">
    <text evidence="2">The sequence shown here is derived from an EMBL/GenBank/DDBJ whole genome shotgun (WGS) entry which is preliminary data.</text>
</comment>
<keyword evidence="1" id="KW-1133">Transmembrane helix</keyword>
<keyword evidence="3" id="KW-1185">Reference proteome</keyword>
<gene>
    <name evidence="2" type="ORF">POCTA_138.1.T1700015</name>
</gene>
<feature type="transmembrane region" description="Helical" evidence="1">
    <location>
        <begin position="18"/>
        <end position="35"/>
    </location>
</feature>
<sequence length="86" mass="10131">MINKLRKLIAKKNGTRYYYKYFILKWISSISIIILEKSFLILGKLSTIILAILLQQFNLKSIELPYQKKTILRTLQQDLVSKKNKG</sequence>